<dbReference type="PANTHER" id="PTHR36928">
    <property type="entry name" value="PHOSPHATASE YCDX-RELATED"/>
    <property type="match status" value="1"/>
</dbReference>
<dbReference type="InterPro" id="IPR003141">
    <property type="entry name" value="Pol/His_phosphatase_N"/>
</dbReference>
<dbReference type="CDD" id="cd00141">
    <property type="entry name" value="NT_POLXc"/>
    <property type="match status" value="1"/>
</dbReference>
<accession>A0A1F5S4P4</accession>
<dbReference type="GO" id="GO:0042578">
    <property type="term" value="F:phosphoric ester hydrolase activity"/>
    <property type="evidence" value="ECO:0007669"/>
    <property type="project" value="TreeGrafter"/>
</dbReference>
<dbReference type="Gene3D" id="1.10.150.20">
    <property type="entry name" value="5' to 3' exonuclease, C-terminal subdomain"/>
    <property type="match status" value="1"/>
</dbReference>
<dbReference type="Gene3D" id="3.30.460.10">
    <property type="entry name" value="Beta Polymerase, domain 2"/>
    <property type="match status" value="1"/>
</dbReference>
<dbReference type="InterPro" id="IPR050243">
    <property type="entry name" value="PHP_phosphatase"/>
</dbReference>
<feature type="domain" description="Helix-hairpin-helix DNA-binding motif class 1" evidence="10">
    <location>
        <begin position="129"/>
        <end position="148"/>
    </location>
</feature>
<evidence type="ECO:0000256" key="3">
    <source>
        <dbReference type="ARBA" id="ARBA00022634"/>
    </source>
</evidence>
<gene>
    <name evidence="13" type="ORF">A2257_02600</name>
</gene>
<dbReference type="CDD" id="cd07436">
    <property type="entry name" value="PHP_PolX"/>
    <property type="match status" value="1"/>
</dbReference>
<keyword evidence="4" id="KW-0808">Transferase</keyword>
<dbReference type="GO" id="GO:0006281">
    <property type="term" value="P:DNA repair"/>
    <property type="evidence" value="ECO:0007669"/>
    <property type="project" value="InterPro"/>
</dbReference>
<dbReference type="SUPFAM" id="SSF47802">
    <property type="entry name" value="DNA polymerase beta, N-terminal domain-like"/>
    <property type="match status" value="1"/>
</dbReference>
<dbReference type="SUPFAM" id="SSF81301">
    <property type="entry name" value="Nucleotidyltransferase"/>
    <property type="match status" value="1"/>
</dbReference>
<dbReference type="InterPro" id="IPR047967">
    <property type="entry name" value="PolX_PHP"/>
</dbReference>
<sequence length="579" mass="65249">MNNEKIAKIFREIAAFYEMKDVPFKPRAYERAAEGIEELNQDILDIYKRGGLEELKKEIPGAGKNLALHLEEFIKTGKLKLYEKLKKKIPVNLEELLAIEGIGPKTIFSLYKKLKIKDAKDLEASALAGKISKLPNFGKQSEDKILKSIEFSKKNTGRFLLGHALPIVQKIEDRLKKIPGVSKVTTAGSIRRMQETVGDIDTLVTARHPEKVMEEFVAMPEVIEVIARGPTKTSVRLNLGINADIRVVASESFGAALQYFTGDKNHNIELRKIAIEKGFKLNEYGLFSAKNEKKLVGKTEGEIYKKLGMEWMPPELRSGSGEIEAAQNKTLPKIIGYKDIKGDLHLHSNYSDGINSIEEIALAGKKLGYDYLAISDHVGSLAIANAMDEEKLLKQIIEIDKLNAELKRKKINIKILKSAETNIKKDGSIDLSEKLLSKLDLVIASVHSHFNLSEEEMTERIIKAIKNPHVNIIGHPTGRIIAKRPAYKINLEKIIKTAKEYKVALEINSYFTRLDLSDTDIKKVVELDAKMVINTDSHSSNQLEMIKFGVAEARRGWAEKKNVLNTWSLQKMLDWFIRK</sequence>
<evidence type="ECO:0000256" key="8">
    <source>
        <dbReference type="ARBA" id="ARBA00049244"/>
    </source>
</evidence>
<dbReference type="NCBIfam" id="NF006375">
    <property type="entry name" value="PRK08609.1"/>
    <property type="match status" value="1"/>
</dbReference>
<dbReference type="GO" id="GO:0008270">
    <property type="term" value="F:zinc ion binding"/>
    <property type="evidence" value="ECO:0007669"/>
    <property type="project" value="TreeGrafter"/>
</dbReference>
<keyword evidence="3" id="KW-0237">DNA synthesis</keyword>
<dbReference type="InterPro" id="IPR003583">
    <property type="entry name" value="Hlx-hairpin-Hlx_DNA-bd_motif"/>
</dbReference>
<dbReference type="GO" id="GO:0005829">
    <property type="term" value="C:cytosol"/>
    <property type="evidence" value="ECO:0007669"/>
    <property type="project" value="TreeGrafter"/>
</dbReference>
<comment type="cofactor">
    <cofactor evidence="1">
        <name>Mg(2+)</name>
        <dbReference type="ChEBI" id="CHEBI:18420"/>
    </cofactor>
</comment>
<dbReference type="InterPro" id="IPR004013">
    <property type="entry name" value="PHP_dom"/>
</dbReference>
<dbReference type="Pfam" id="PF14716">
    <property type="entry name" value="HHH_8"/>
    <property type="match status" value="1"/>
</dbReference>
<dbReference type="Gene3D" id="3.30.210.10">
    <property type="entry name" value="DNA polymerase, thumb domain"/>
    <property type="match status" value="1"/>
</dbReference>
<evidence type="ECO:0000259" key="10">
    <source>
        <dbReference type="SMART" id="SM00278"/>
    </source>
</evidence>
<keyword evidence="7" id="KW-0239">DNA-directed DNA polymerase</keyword>
<dbReference type="InterPro" id="IPR022311">
    <property type="entry name" value="PolX-like"/>
</dbReference>
<dbReference type="SMART" id="SM00278">
    <property type="entry name" value="HhH1"/>
    <property type="match status" value="3"/>
</dbReference>
<dbReference type="InterPro" id="IPR037160">
    <property type="entry name" value="DNA_Pol_thumb_sf"/>
</dbReference>
<evidence type="ECO:0000256" key="5">
    <source>
        <dbReference type="ARBA" id="ARBA00022695"/>
    </source>
</evidence>
<protein>
    <recommendedName>
        <fullName evidence="2">DNA-directed DNA polymerase</fullName>
        <ecNumber evidence="2">2.7.7.7</ecNumber>
    </recommendedName>
</protein>
<dbReference type="SMART" id="SM00483">
    <property type="entry name" value="POLXc"/>
    <property type="match status" value="1"/>
</dbReference>
<dbReference type="PIRSF" id="PIRSF005047">
    <property type="entry name" value="UCP005047_YshC"/>
    <property type="match status" value="1"/>
</dbReference>
<dbReference type="Gene3D" id="3.20.20.140">
    <property type="entry name" value="Metal-dependent hydrolases"/>
    <property type="match status" value="1"/>
</dbReference>
<dbReference type="Proteomes" id="UP000177407">
    <property type="component" value="Unassembled WGS sequence"/>
</dbReference>
<proteinExistence type="predicted"/>
<dbReference type="InterPro" id="IPR010996">
    <property type="entry name" value="HHH_MUS81"/>
</dbReference>
<evidence type="ECO:0000259" key="11">
    <source>
        <dbReference type="SMART" id="SM00481"/>
    </source>
</evidence>
<keyword evidence="6" id="KW-0235">DNA replication</keyword>
<dbReference type="InterPro" id="IPR029398">
    <property type="entry name" value="PolB_thumb"/>
</dbReference>
<evidence type="ECO:0000256" key="1">
    <source>
        <dbReference type="ARBA" id="ARBA00001946"/>
    </source>
</evidence>
<dbReference type="Gene3D" id="1.10.150.110">
    <property type="entry name" value="DNA polymerase beta, N-terminal domain-like"/>
    <property type="match status" value="1"/>
</dbReference>
<organism evidence="13 14">
    <name type="scientific">Candidatus Falkowbacteria bacterium RIFOXYA2_FULL_38_12</name>
    <dbReference type="NCBI Taxonomy" id="1797993"/>
    <lineage>
        <taxon>Bacteria</taxon>
        <taxon>Candidatus Falkowiibacteriota</taxon>
    </lineage>
</organism>
<dbReference type="Pfam" id="PF14520">
    <property type="entry name" value="HHH_5"/>
    <property type="match status" value="1"/>
</dbReference>
<evidence type="ECO:0000256" key="4">
    <source>
        <dbReference type="ARBA" id="ARBA00022679"/>
    </source>
</evidence>
<evidence type="ECO:0000256" key="9">
    <source>
        <dbReference type="SAM" id="Coils"/>
    </source>
</evidence>
<feature type="domain" description="DNA-directed DNA polymerase X" evidence="12">
    <location>
        <begin position="1"/>
        <end position="318"/>
    </location>
</feature>
<name>A0A1F5S4P4_9BACT</name>
<feature type="domain" description="Helix-hairpin-helix DNA-binding motif class 1" evidence="10">
    <location>
        <begin position="94"/>
        <end position="113"/>
    </location>
</feature>
<comment type="caution">
    <text evidence="13">The sequence shown here is derived from an EMBL/GenBank/DDBJ whole genome shotgun (WGS) entry which is preliminary data.</text>
</comment>
<dbReference type="InterPro" id="IPR002054">
    <property type="entry name" value="DNA-dir_DNA_pol_X"/>
</dbReference>
<comment type="catalytic activity">
    <reaction evidence="8">
        <text>DNA(n) + a 2'-deoxyribonucleoside 5'-triphosphate = DNA(n+1) + diphosphate</text>
        <dbReference type="Rhea" id="RHEA:22508"/>
        <dbReference type="Rhea" id="RHEA-COMP:17339"/>
        <dbReference type="Rhea" id="RHEA-COMP:17340"/>
        <dbReference type="ChEBI" id="CHEBI:33019"/>
        <dbReference type="ChEBI" id="CHEBI:61560"/>
        <dbReference type="ChEBI" id="CHEBI:173112"/>
        <dbReference type="EC" id="2.7.7.7"/>
    </reaction>
</comment>
<dbReference type="EC" id="2.7.7.7" evidence="2"/>
<feature type="domain" description="Polymerase/histidinol phosphatase N-terminal" evidence="11">
    <location>
        <begin position="342"/>
        <end position="425"/>
    </location>
</feature>
<dbReference type="SUPFAM" id="SSF89550">
    <property type="entry name" value="PHP domain-like"/>
    <property type="match status" value="1"/>
</dbReference>
<evidence type="ECO:0000256" key="6">
    <source>
        <dbReference type="ARBA" id="ARBA00022705"/>
    </source>
</evidence>
<dbReference type="GO" id="GO:0003887">
    <property type="term" value="F:DNA-directed DNA polymerase activity"/>
    <property type="evidence" value="ECO:0007669"/>
    <property type="project" value="UniProtKB-KW"/>
</dbReference>
<dbReference type="AlphaFoldDB" id="A0A1F5S4P4"/>
<feature type="domain" description="Helix-hairpin-helix DNA-binding motif class 1" evidence="10">
    <location>
        <begin position="173"/>
        <end position="193"/>
    </location>
</feature>
<dbReference type="PANTHER" id="PTHR36928:SF1">
    <property type="entry name" value="PHOSPHATASE YCDX-RELATED"/>
    <property type="match status" value="1"/>
</dbReference>
<evidence type="ECO:0000313" key="13">
    <source>
        <dbReference type="EMBL" id="OGF21657.1"/>
    </source>
</evidence>
<dbReference type="EMBL" id="MFGA01000002">
    <property type="protein sequence ID" value="OGF21657.1"/>
    <property type="molecule type" value="Genomic_DNA"/>
</dbReference>
<dbReference type="InterPro" id="IPR027421">
    <property type="entry name" value="DNA_pol_lamdba_lyase_dom_sf"/>
</dbReference>
<keyword evidence="9" id="KW-0175">Coiled coil</keyword>
<dbReference type="Pfam" id="PF14791">
    <property type="entry name" value="DNA_pol_B_thumb"/>
    <property type="match status" value="1"/>
</dbReference>
<dbReference type="Pfam" id="PF02811">
    <property type="entry name" value="PHP"/>
    <property type="match status" value="1"/>
</dbReference>
<evidence type="ECO:0000256" key="2">
    <source>
        <dbReference type="ARBA" id="ARBA00012417"/>
    </source>
</evidence>
<dbReference type="InterPro" id="IPR043519">
    <property type="entry name" value="NT_sf"/>
</dbReference>
<reference evidence="13 14" key="1">
    <citation type="journal article" date="2016" name="Nat. Commun.">
        <title>Thousands of microbial genomes shed light on interconnected biogeochemical processes in an aquifer system.</title>
        <authorList>
            <person name="Anantharaman K."/>
            <person name="Brown C.T."/>
            <person name="Hug L.A."/>
            <person name="Sharon I."/>
            <person name="Castelle C.J."/>
            <person name="Probst A.J."/>
            <person name="Thomas B.C."/>
            <person name="Singh A."/>
            <person name="Wilkins M.J."/>
            <person name="Karaoz U."/>
            <person name="Brodie E.L."/>
            <person name="Williams K.H."/>
            <person name="Hubbard S.S."/>
            <person name="Banfield J.F."/>
        </authorList>
    </citation>
    <scope>NUCLEOTIDE SEQUENCE [LARGE SCALE GENOMIC DNA]</scope>
</reference>
<evidence type="ECO:0000256" key="7">
    <source>
        <dbReference type="ARBA" id="ARBA00022932"/>
    </source>
</evidence>
<dbReference type="SMART" id="SM00481">
    <property type="entry name" value="POLIIIAc"/>
    <property type="match status" value="1"/>
</dbReference>
<evidence type="ECO:0000259" key="12">
    <source>
        <dbReference type="SMART" id="SM00483"/>
    </source>
</evidence>
<evidence type="ECO:0000313" key="14">
    <source>
        <dbReference type="Proteomes" id="UP000177407"/>
    </source>
</evidence>
<keyword evidence="5" id="KW-0548">Nucleotidyltransferase</keyword>
<dbReference type="InterPro" id="IPR016195">
    <property type="entry name" value="Pol/histidinol_Pase-like"/>
</dbReference>
<dbReference type="GO" id="GO:0003677">
    <property type="term" value="F:DNA binding"/>
    <property type="evidence" value="ECO:0007669"/>
    <property type="project" value="InterPro"/>
</dbReference>
<feature type="coiled-coil region" evidence="9">
    <location>
        <begin position="392"/>
        <end position="419"/>
    </location>
</feature>